<evidence type="ECO:0000313" key="2">
    <source>
        <dbReference type="Proteomes" id="UP000024842"/>
    </source>
</evidence>
<protein>
    <submittedName>
        <fullName evidence="1">Uncharacterized protein</fullName>
    </submittedName>
</protein>
<proteinExistence type="predicted"/>
<comment type="caution">
    <text evidence="1">The sequence shown here is derived from an EMBL/GenBank/DDBJ whole genome shotgun (WGS) entry which is preliminary data.</text>
</comment>
<gene>
    <name evidence="1" type="ORF">HE1_00034</name>
</gene>
<dbReference type="AlphaFoldDB" id="A0A023DXR6"/>
<sequence>MKMNKGFFFMNVGIGVSLWIGIENSYGVKEGRLNVGSKGEEEFEEIELKRYDFKGKRKVFLEKESGILTGLEEVEELTIQEAETIIIESPILKALDIRIQAKEFISTQVLNSQSVMLDLGGCAWIGKKKKEGKVEGNQSLTWKWSEQDQGLVLAHRYEVISLGATVIPEYKGRLRKSEKWQSWMAGGWILPSFEADLDQGWQVGKMCIKGSGEVWCAGLIKAKALDLGKGALKISGAFSGERVNINEGRLSVQGAGIKSHQGWCPITGPGAACIKDITGTGELRNEGGMVYIGGSKVVPVFLHSEQVRLCSGLRQASFFPTTPWEPWTFVEGTLLQKRMTGSCAGLLSGRWGIGGFVGNLPVPSTGWAEHCKNINEWMRQELKCKDSDWMDEQGRNHFSNFSQGNRVWIQKWAPDIGGQILSLSQKKEYSGQTLKKGILIEAQEVDHLSLQGFEELLIIGTVCASHLELKGNRLLHMGDMQCKDVKIDVNTWHQWSGMLEWNQMKMDLRNEAWDSWSVLGQVRCYGHIRNMSAVLGSQDFPVFKALSNLSCFPSLLFSKGSFVENLNFSGKEAFLGDGLIVRNFKLSGTAHTAGNTEICCLDLEDRGKLWAGPQTVPMELRWVRGEGEDHRGTREWWEGRSGFMTITPPAHVEIHRVQGKGEIINKGGYLTLHGIIDQSQVALSSQCIALLPSAGQAQRSGLRAEKGTLFGSSGPLEGSLVPETNIGGALMVNNLQALGAGRYFVCYVGSTGGQTFSGRRGGRNLACWKVVEAF</sequence>
<accession>A0A023DXR6</accession>
<dbReference type="EMBL" id="BAUP01000012">
    <property type="protein sequence ID" value="GAJ45725.1"/>
    <property type="molecule type" value="Genomic_DNA"/>
</dbReference>
<dbReference type="Proteomes" id="UP000024842">
    <property type="component" value="Unassembled WGS sequence"/>
</dbReference>
<evidence type="ECO:0000313" key="1">
    <source>
        <dbReference type="EMBL" id="GAJ45725.1"/>
    </source>
</evidence>
<keyword evidence="2" id="KW-1185">Reference proteome</keyword>
<organism evidence="1 2">
    <name type="scientific">Holospora elegans E1</name>
    <dbReference type="NCBI Taxonomy" id="1427503"/>
    <lineage>
        <taxon>Bacteria</taxon>
        <taxon>Pseudomonadati</taxon>
        <taxon>Pseudomonadota</taxon>
        <taxon>Alphaproteobacteria</taxon>
        <taxon>Holosporales</taxon>
        <taxon>Holosporaceae</taxon>
        <taxon>Holospora</taxon>
    </lineage>
</organism>
<reference evidence="1 2" key="1">
    <citation type="journal article" date="2014" name="FEMS Microbiol. Lett.">
        <title>Draft genome sequences of three Holospora species (Holospora obtusa, Holospora undulata, and Holospora elegans), endonuclear symbiotic bacteria of the ciliate Paramecium caudatum.</title>
        <authorList>
            <person name="Dohra H."/>
            <person name="Tanaka K."/>
            <person name="Suzuki T."/>
            <person name="Fujishima M."/>
            <person name="Suzuki H."/>
        </authorList>
    </citation>
    <scope>NUCLEOTIDE SEQUENCE [LARGE SCALE GENOMIC DNA]</scope>
    <source>
        <strain evidence="1 2">E1</strain>
    </source>
</reference>
<name>A0A023DXR6_9PROT</name>